<evidence type="ECO:0000256" key="9">
    <source>
        <dbReference type="ARBA" id="ARBA00023136"/>
    </source>
</evidence>
<dbReference type="FunFam" id="3.40.50.300:FF:000277">
    <property type="entry name" value="ATP-dependent zinc metalloprotease FtsH"/>
    <property type="match status" value="1"/>
</dbReference>
<keyword evidence="15" id="KW-1185">Reference proteome</keyword>
<evidence type="ECO:0000256" key="8">
    <source>
        <dbReference type="ARBA" id="ARBA00022989"/>
    </source>
</evidence>
<dbReference type="STRING" id="88036.D8RP70"/>
<dbReference type="InterPro" id="IPR041569">
    <property type="entry name" value="AAA_lid_3"/>
</dbReference>
<dbReference type="SMART" id="SM00382">
    <property type="entry name" value="AAA"/>
    <property type="match status" value="1"/>
</dbReference>
<dbReference type="Gramene" id="EFJ26209">
    <property type="protein sequence ID" value="EFJ26209"/>
    <property type="gene ID" value="SELMODRAFT_98264"/>
</dbReference>
<dbReference type="AlphaFoldDB" id="D8RP70"/>
<protein>
    <recommendedName>
        <fullName evidence="13">AAA+ ATPase domain-containing protein</fullName>
    </recommendedName>
</protein>
<feature type="transmembrane region" description="Helical" evidence="12">
    <location>
        <begin position="263"/>
        <end position="285"/>
    </location>
</feature>
<evidence type="ECO:0000256" key="7">
    <source>
        <dbReference type="ARBA" id="ARBA00022946"/>
    </source>
</evidence>
<evidence type="ECO:0000259" key="13">
    <source>
        <dbReference type="SMART" id="SM00382"/>
    </source>
</evidence>
<keyword evidence="4 10" id="KW-0547">Nucleotide-binding</keyword>
<reference evidence="14 15" key="1">
    <citation type="journal article" date="2011" name="Science">
        <title>The Selaginella genome identifies genetic changes associated with the evolution of vascular plants.</title>
        <authorList>
            <person name="Banks J.A."/>
            <person name="Nishiyama T."/>
            <person name="Hasebe M."/>
            <person name="Bowman J.L."/>
            <person name="Gribskov M."/>
            <person name="dePamphilis C."/>
            <person name="Albert V.A."/>
            <person name="Aono N."/>
            <person name="Aoyama T."/>
            <person name="Ambrose B.A."/>
            <person name="Ashton N.W."/>
            <person name="Axtell M.J."/>
            <person name="Barker E."/>
            <person name="Barker M.S."/>
            <person name="Bennetzen J.L."/>
            <person name="Bonawitz N.D."/>
            <person name="Chapple C."/>
            <person name="Cheng C."/>
            <person name="Correa L.G."/>
            <person name="Dacre M."/>
            <person name="DeBarry J."/>
            <person name="Dreyer I."/>
            <person name="Elias M."/>
            <person name="Engstrom E.M."/>
            <person name="Estelle M."/>
            <person name="Feng L."/>
            <person name="Finet C."/>
            <person name="Floyd S.K."/>
            <person name="Frommer W.B."/>
            <person name="Fujita T."/>
            <person name="Gramzow L."/>
            <person name="Gutensohn M."/>
            <person name="Harholt J."/>
            <person name="Hattori M."/>
            <person name="Heyl A."/>
            <person name="Hirai T."/>
            <person name="Hiwatashi Y."/>
            <person name="Ishikawa M."/>
            <person name="Iwata M."/>
            <person name="Karol K.G."/>
            <person name="Koehler B."/>
            <person name="Kolukisaoglu U."/>
            <person name="Kubo M."/>
            <person name="Kurata T."/>
            <person name="Lalonde S."/>
            <person name="Li K."/>
            <person name="Li Y."/>
            <person name="Litt A."/>
            <person name="Lyons E."/>
            <person name="Manning G."/>
            <person name="Maruyama T."/>
            <person name="Michael T.P."/>
            <person name="Mikami K."/>
            <person name="Miyazaki S."/>
            <person name="Morinaga S."/>
            <person name="Murata T."/>
            <person name="Mueller-Roeber B."/>
            <person name="Nelson D.R."/>
            <person name="Obara M."/>
            <person name="Oguri Y."/>
            <person name="Olmstead R.G."/>
            <person name="Onodera N."/>
            <person name="Petersen B.L."/>
            <person name="Pils B."/>
            <person name="Prigge M."/>
            <person name="Rensing S.A."/>
            <person name="Riano-Pachon D.M."/>
            <person name="Roberts A.W."/>
            <person name="Sato Y."/>
            <person name="Scheller H.V."/>
            <person name="Schulz B."/>
            <person name="Schulz C."/>
            <person name="Shakirov E.V."/>
            <person name="Shibagaki N."/>
            <person name="Shinohara N."/>
            <person name="Shippen D.E."/>
            <person name="Soerensen I."/>
            <person name="Sotooka R."/>
            <person name="Sugimoto N."/>
            <person name="Sugita M."/>
            <person name="Sumikawa N."/>
            <person name="Tanurdzic M."/>
            <person name="Theissen G."/>
            <person name="Ulvskov P."/>
            <person name="Wakazuki S."/>
            <person name="Weng J.K."/>
            <person name="Willats W.W."/>
            <person name="Wipf D."/>
            <person name="Wolf P.G."/>
            <person name="Yang L."/>
            <person name="Zimmer A.D."/>
            <person name="Zhu Q."/>
            <person name="Mitros T."/>
            <person name="Hellsten U."/>
            <person name="Loque D."/>
            <person name="Otillar R."/>
            <person name="Salamov A."/>
            <person name="Schmutz J."/>
            <person name="Shapiro H."/>
            <person name="Lindquist E."/>
            <person name="Lucas S."/>
            <person name="Rokhsar D."/>
            <person name="Grigoriev I.V."/>
        </authorList>
    </citation>
    <scope>NUCLEOTIDE SEQUENCE [LARGE SCALE GENOMIC DNA]</scope>
</reference>
<dbReference type="GO" id="GO:0004176">
    <property type="term" value="F:ATP-dependent peptidase activity"/>
    <property type="evidence" value="ECO:0000318"/>
    <property type="project" value="GO_Central"/>
</dbReference>
<keyword evidence="7" id="KW-0809">Transit peptide</keyword>
<evidence type="ECO:0000256" key="12">
    <source>
        <dbReference type="SAM" id="Phobius"/>
    </source>
</evidence>
<keyword evidence="8 12" id="KW-1133">Transmembrane helix</keyword>
<dbReference type="InterPro" id="IPR003960">
    <property type="entry name" value="ATPase_AAA_CS"/>
</dbReference>
<comment type="subcellular location">
    <subcellularLocation>
        <location evidence="1">Membrane</location>
        <topology evidence="1">Multi-pass membrane protein</topology>
    </subcellularLocation>
</comment>
<evidence type="ECO:0000313" key="15">
    <source>
        <dbReference type="Proteomes" id="UP000001514"/>
    </source>
</evidence>
<dbReference type="GO" id="GO:0006508">
    <property type="term" value="P:proteolysis"/>
    <property type="evidence" value="ECO:0000318"/>
    <property type="project" value="GO_Central"/>
</dbReference>
<evidence type="ECO:0000256" key="4">
    <source>
        <dbReference type="ARBA" id="ARBA00022741"/>
    </source>
</evidence>
<dbReference type="GO" id="GO:0016887">
    <property type="term" value="F:ATP hydrolysis activity"/>
    <property type="evidence" value="ECO:0007669"/>
    <property type="project" value="InterPro"/>
</dbReference>
<keyword evidence="2" id="KW-0645">Protease</keyword>
<dbReference type="PROSITE" id="PS00674">
    <property type="entry name" value="AAA"/>
    <property type="match status" value="1"/>
</dbReference>
<evidence type="ECO:0000256" key="1">
    <source>
        <dbReference type="ARBA" id="ARBA00004141"/>
    </source>
</evidence>
<dbReference type="FunCoup" id="D8RP70">
    <property type="interactions" value="2340"/>
</dbReference>
<feature type="transmembrane region" description="Helical" evidence="12">
    <location>
        <begin position="332"/>
        <end position="350"/>
    </location>
</feature>
<evidence type="ECO:0000256" key="5">
    <source>
        <dbReference type="ARBA" id="ARBA00022801"/>
    </source>
</evidence>
<dbReference type="InterPro" id="IPR003959">
    <property type="entry name" value="ATPase_AAA_core"/>
</dbReference>
<keyword evidence="3 12" id="KW-0812">Transmembrane</keyword>
<feature type="transmembrane region" description="Helical" evidence="12">
    <location>
        <begin position="130"/>
        <end position="151"/>
    </location>
</feature>
<proteinExistence type="inferred from homology"/>
<evidence type="ECO:0000256" key="2">
    <source>
        <dbReference type="ARBA" id="ARBA00022670"/>
    </source>
</evidence>
<feature type="compositionally biased region" description="Low complexity" evidence="11">
    <location>
        <begin position="202"/>
        <end position="216"/>
    </location>
</feature>
<feature type="region of interest" description="Disordered" evidence="11">
    <location>
        <begin position="201"/>
        <end position="223"/>
    </location>
</feature>
<dbReference type="Pfam" id="PF00004">
    <property type="entry name" value="AAA"/>
    <property type="match status" value="1"/>
</dbReference>
<dbReference type="Gene3D" id="1.10.8.60">
    <property type="match status" value="1"/>
</dbReference>
<evidence type="ECO:0000256" key="10">
    <source>
        <dbReference type="RuleBase" id="RU003651"/>
    </source>
</evidence>
<keyword evidence="9 12" id="KW-0472">Membrane</keyword>
<dbReference type="HOGENOM" id="CLU_000688_21_11_1"/>
<evidence type="ECO:0000256" key="6">
    <source>
        <dbReference type="ARBA" id="ARBA00022840"/>
    </source>
</evidence>
<evidence type="ECO:0000256" key="11">
    <source>
        <dbReference type="SAM" id="MobiDB-lite"/>
    </source>
</evidence>
<dbReference type="CDD" id="cd19501">
    <property type="entry name" value="RecA-like_FtsH"/>
    <property type="match status" value="1"/>
</dbReference>
<dbReference type="eggNOG" id="KOG0731">
    <property type="taxonomic scope" value="Eukaryota"/>
</dbReference>
<keyword evidence="6 10" id="KW-0067">ATP-binding</keyword>
<name>D8RP70_SELML</name>
<dbReference type="Pfam" id="PF17862">
    <property type="entry name" value="AAA_lid_3"/>
    <property type="match status" value="1"/>
</dbReference>
<organism evidence="15">
    <name type="scientific">Selaginella moellendorffii</name>
    <name type="common">Spikemoss</name>
    <dbReference type="NCBI Taxonomy" id="88036"/>
    <lineage>
        <taxon>Eukaryota</taxon>
        <taxon>Viridiplantae</taxon>
        <taxon>Streptophyta</taxon>
        <taxon>Embryophyta</taxon>
        <taxon>Tracheophyta</taxon>
        <taxon>Lycopodiopsida</taxon>
        <taxon>Selaginellales</taxon>
        <taxon>Selaginellaceae</taxon>
        <taxon>Selaginella</taxon>
    </lineage>
</organism>
<dbReference type="PANTHER" id="PTHR23076">
    <property type="entry name" value="METALLOPROTEASE M41 FTSH"/>
    <property type="match status" value="1"/>
</dbReference>
<keyword evidence="5" id="KW-0378">Hydrolase</keyword>
<sequence length="570" mass="62487">MNAACYGFHKVSTTGTLFTTSSSDSFHRARLWPRGSRASGGGDDKRCRLSLRCSSYQSEHNFGRRPLAVIGRNSSSSNSNDGKREIQATRKPWLRVLRVRMRLWRRSVKIFLWFSAARFSRALRKNWRGILGGGFVACLFTAGSFLVQLSAATAPTSVSYSTLIQSLEAQRVQSVLFEEGSSQIFFNIVAEKVGSGEEEANSMATSSVKSASSSSGRGKGTGEKTWQFCTRKIRHDESYLLGLLRNGAGNVEYSSAPRSFSSVAASVIGTLLTLWIPLTPLMWLMHRQITGKADMSKKRRKNIQSVKFEDVAGVDTAKDELLEVSLRKKLRLPLMVFLFFQIVSCLRGALNFRSLGAKFPKGVLLIGPPGTGKTLLARALAGEAGVPFFAASASEFVEMFVGRGAARIRELFTVARKHAPSVIFIDELDAVGGQRGRGFNDERDQTLNQLLTEMDGFESGTGVLVLAATNRADALDPALCRAGRFSRKVFVREPDLDGRRQVLAVHMRGVRVEGDPEELQRFVASITPGFVGADLANVVNEAALLAARRGNEKITDPFLLILSNFFCDTG</sequence>
<dbReference type="PANTHER" id="PTHR23076:SF110">
    <property type="entry name" value="INACTIVE ATP-DEPENDENT ZINC METALLOPROTEASE FTSHI 3, CHLOROPLASTIC-RELATED"/>
    <property type="match status" value="1"/>
</dbReference>
<accession>D8RP70</accession>
<dbReference type="SUPFAM" id="SSF52540">
    <property type="entry name" value="P-loop containing nucleoside triphosphate hydrolases"/>
    <property type="match status" value="1"/>
</dbReference>
<gene>
    <name evidence="14" type="ORF">SELMODRAFT_98264</name>
</gene>
<comment type="similarity">
    <text evidence="10">Belongs to the AAA ATPase family.</text>
</comment>
<evidence type="ECO:0000256" key="3">
    <source>
        <dbReference type="ARBA" id="ARBA00022692"/>
    </source>
</evidence>
<feature type="domain" description="AAA+ ATPase" evidence="13">
    <location>
        <begin position="359"/>
        <end position="495"/>
    </location>
</feature>
<dbReference type="InterPro" id="IPR027417">
    <property type="entry name" value="P-loop_NTPase"/>
</dbReference>
<dbReference type="Proteomes" id="UP000001514">
    <property type="component" value="Unassembled WGS sequence"/>
</dbReference>
<dbReference type="EMBL" id="GL377585">
    <property type="protein sequence ID" value="EFJ26209.1"/>
    <property type="molecule type" value="Genomic_DNA"/>
</dbReference>
<dbReference type="GO" id="GO:0009535">
    <property type="term" value="C:chloroplast thylakoid membrane"/>
    <property type="evidence" value="ECO:0000318"/>
    <property type="project" value="GO_Central"/>
</dbReference>
<dbReference type="KEGG" id="smo:SELMODRAFT_98264"/>
<dbReference type="InParanoid" id="D8RP70"/>
<evidence type="ECO:0000313" key="14">
    <source>
        <dbReference type="EMBL" id="EFJ26209.1"/>
    </source>
</evidence>
<dbReference type="InterPro" id="IPR003593">
    <property type="entry name" value="AAA+_ATPase"/>
</dbReference>
<dbReference type="Gene3D" id="3.40.50.300">
    <property type="entry name" value="P-loop containing nucleotide triphosphate hydrolases"/>
    <property type="match status" value="1"/>
</dbReference>
<dbReference type="GO" id="GO:0005524">
    <property type="term" value="F:ATP binding"/>
    <property type="evidence" value="ECO:0007669"/>
    <property type="project" value="UniProtKB-KW"/>
</dbReference>